<dbReference type="InterPro" id="IPR006680">
    <property type="entry name" value="Amidohydro-rel"/>
</dbReference>
<dbReference type="Pfam" id="PF01979">
    <property type="entry name" value="Amidohydro_1"/>
    <property type="match status" value="1"/>
</dbReference>
<proteinExistence type="predicted"/>
<dbReference type="Gene3D" id="2.30.40.10">
    <property type="entry name" value="Urease, subunit C, domain 1"/>
    <property type="match status" value="1"/>
</dbReference>
<dbReference type="RefSeq" id="WP_242373060.1">
    <property type="nucleotide sequence ID" value="NZ_JAKRKC020000003.1"/>
</dbReference>
<evidence type="ECO:0000313" key="3">
    <source>
        <dbReference type="Proteomes" id="UP001317259"/>
    </source>
</evidence>
<evidence type="ECO:0000313" key="2">
    <source>
        <dbReference type="EMBL" id="MCK2221830.1"/>
    </source>
</evidence>
<protein>
    <submittedName>
        <fullName evidence="2">Amidohydrolase family protein</fullName>
    </submittedName>
</protein>
<reference evidence="2 3" key="1">
    <citation type="submission" date="2022-04" db="EMBL/GenBank/DDBJ databases">
        <title>Genome draft of Actinomadura sp. ATCC 31491.</title>
        <authorList>
            <person name="Shi X."/>
            <person name="Du Y."/>
        </authorList>
    </citation>
    <scope>NUCLEOTIDE SEQUENCE [LARGE SCALE GENOMIC DNA]</scope>
    <source>
        <strain evidence="2 3">ATCC 31491</strain>
    </source>
</reference>
<dbReference type="EMBL" id="JAKRKC020000003">
    <property type="protein sequence ID" value="MCK2221830.1"/>
    <property type="molecule type" value="Genomic_DNA"/>
</dbReference>
<gene>
    <name evidence="2" type="ORF">MF672_049695</name>
</gene>
<accession>A0ABT0GB35</accession>
<dbReference type="PANTHER" id="PTHR43135:SF3">
    <property type="entry name" value="ALPHA-D-RIBOSE 1-METHYLPHOSPHONATE 5-TRIPHOSPHATE DIPHOSPHATASE"/>
    <property type="match status" value="1"/>
</dbReference>
<feature type="domain" description="Amidohydrolase-related" evidence="1">
    <location>
        <begin position="52"/>
        <end position="391"/>
    </location>
</feature>
<keyword evidence="3" id="KW-1185">Reference proteome</keyword>
<name>A0ABT0GB35_9ACTN</name>
<dbReference type="InterPro" id="IPR032466">
    <property type="entry name" value="Metal_Hydrolase"/>
</dbReference>
<dbReference type="PANTHER" id="PTHR43135">
    <property type="entry name" value="ALPHA-D-RIBOSE 1-METHYLPHOSPHONATE 5-TRIPHOSPHATE DIPHOSPHATASE"/>
    <property type="match status" value="1"/>
</dbReference>
<comment type="caution">
    <text evidence="2">The sequence shown here is derived from an EMBL/GenBank/DDBJ whole genome shotgun (WGS) entry which is preliminary data.</text>
</comment>
<dbReference type="InterPro" id="IPR051781">
    <property type="entry name" value="Metallo-dep_Hydrolase"/>
</dbReference>
<dbReference type="InterPro" id="IPR011059">
    <property type="entry name" value="Metal-dep_hydrolase_composite"/>
</dbReference>
<organism evidence="2 3">
    <name type="scientific">Actinomadura luzonensis</name>
    <dbReference type="NCBI Taxonomy" id="2805427"/>
    <lineage>
        <taxon>Bacteria</taxon>
        <taxon>Bacillati</taxon>
        <taxon>Actinomycetota</taxon>
        <taxon>Actinomycetes</taxon>
        <taxon>Streptosporangiales</taxon>
        <taxon>Thermomonosporaceae</taxon>
        <taxon>Actinomadura</taxon>
    </lineage>
</organism>
<sequence>MRILRAAKVLTGRQGEVIPDGEVAVDGATIVHVGPRGSSGEDGDVLDLPGCTVLPGLIDAHVHLGFDDKVDPVTRRSQESDHHLLLRMAENARKLVSAGVTTARDLGARGFLDLALRDAIEEGLAVGPHLIAATRPITLTGGHCWYMGGEADDLPAIRRVARENLRAGADCLKIMASGGQMTPGAPPSWSRQYSTEQIRAVVEEAAVRGKGVAAHAHAHAAIRSAVEAGVTTIEHCSFLTAAGHRYDAELAELVAASGTYVCPTVHGVFWRLRDTFGAEMLDTWLHGVVAMRDAGVRLIAGTDSGFAAAGVANRTDGYVAGLEVFAHAGFGNAEIIEMATVRAADACGAGAVTGSVEAGKRADLIAVRGDPLQRVSDLRDPVLVLVSGRAVTQAGVDTVTPSV</sequence>
<dbReference type="Proteomes" id="UP001317259">
    <property type="component" value="Unassembled WGS sequence"/>
</dbReference>
<dbReference type="SUPFAM" id="SSF51556">
    <property type="entry name" value="Metallo-dependent hydrolases"/>
    <property type="match status" value="1"/>
</dbReference>
<dbReference type="SUPFAM" id="SSF51338">
    <property type="entry name" value="Composite domain of metallo-dependent hydrolases"/>
    <property type="match status" value="1"/>
</dbReference>
<evidence type="ECO:0000259" key="1">
    <source>
        <dbReference type="Pfam" id="PF01979"/>
    </source>
</evidence>
<dbReference type="Gene3D" id="3.20.20.140">
    <property type="entry name" value="Metal-dependent hydrolases"/>
    <property type="match status" value="1"/>
</dbReference>